<evidence type="ECO:0000256" key="16">
    <source>
        <dbReference type="SAM" id="Phobius"/>
    </source>
</evidence>
<evidence type="ECO:0000313" key="19">
    <source>
        <dbReference type="RGD" id="1307072"/>
    </source>
</evidence>
<dbReference type="AlphaFoldDB" id="A0A8I5ZPY8"/>
<evidence type="ECO:0000256" key="13">
    <source>
        <dbReference type="ARBA" id="ARBA00023136"/>
    </source>
</evidence>
<name>A0A8I5ZPY8_RAT</name>
<dbReference type="Ensembl" id="ENSRNOT00000105325.2">
    <property type="protein sequence ID" value="ENSRNOP00000080099.1"/>
    <property type="gene ID" value="ENSRNOG00000002721.9"/>
</dbReference>
<evidence type="ECO:0000256" key="12">
    <source>
        <dbReference type="ARBA" id="ARBA00023128"/>
    </source>
</evidence>
<keyword evidence="7" id="KW-0679">Respiratory chain</keyword>
<dbReference type="Pfam" id="PF07225">
    <property type="entry name" value="NDUF_B4"/>
    <property type="match status" value="1"/>
</dbReference>
<comment type="function">
    <text evidence="1">Accessory subunit of the mitochondrial membrane respiratory chain NADH dehydrogenase (Complex I), that is believed not to be involved in catalysis. Complex I functions in the transfer of electrons from NADH to the respiratory chain. The immediate electron acceptor for the enzyme is believed to be ubiquinone.</text>
</comment>
<reference evidence="17" key="1">
    <citation type="submission" date="2024-01" db="EMBL/GenBank/DDBJ databases">
        <title>GRCr8: a new rat reference genome assembly contstructed from accurate long reads and long range scaffolding.</title>
        <authorList>
            <person name="Doris P.A."/>
            <person name="Kalbfleisch T."/>
            <person name="Li K."/>
            <person name="Howe K."/>
            <person name="Wood J."/>
        </authorList>
    </citation>
    <scope>NUCLEOTIDE SEQUENCE [LARGE SCALE GENOMIC DNA]</scope>
    <source>
        <strain evidence="17">Brown Norway</strain>
    </source>
</reference>
<comment type="similarity">
    <text evidence="3">Belongs to the complex I NDUFB4 subunit family.</text>
</comment>
<dbReference type="GO" id="GO:0005743">
    <property type="term" value="C:mitochondrial inner membrane"/>
    <property type="evidence" value="ECO:0000266"/>
    <property type="project" value="RGD"/>
</dbReference>
<keyword evidence="20" id="KW-1267">Proteomics identification</keyword>
<keyword evidence="8 16" id="KW-0812">Transmembrane</keyword>
<evidence type="ECO:0000256" key="15">
    <source>
        <dbReference type="ARBA" id="ARBA00030987"/>
    </source>
</evidence>
<comment type="subcellular location">
    <subcellularLocation>
        <location evidence="2">Mitochondrion inner membrane</location>
        <topology evidence="2">Single-pass membrane protein</topology>
        <orientation evidence="2">Matrix side</orientation>
    </subcellularLocation>
</comment>
<evidence type="ECO:0000313" key="17">
    <source>
        <dbReference type="Ensembl" id="ENSRNOP00000080099.1"/>
    </source>
</evidence>
<organism evidence="17 18">
    <name type="scientific">Rattus norvegicus</name>
    <name type="common">Rat</name>
    <dbReference type="NCBI Taxonomy" id="10116"/>
    <lineage>
        <taxon>Eukaryota</taxon>
        <taxon>Metazoa</taxon>
        <taxon>Chordata</taxon>
        <taxon>Craniata</taxon>
        <taxon>Vertebrata</taxon>
        <taxon>Euteleostomi</taxon>
        <taxon>Mammalia</taxon>
        <taxon>Eutheria</taxon>
        <taxon>Euarchontoglires</taxon>
        <taxon>Glires</taxon>
        <taxon>Rodentia</taxon>
        <taxon>Myomorpha</taxon>
        <taxon>Muroidea</taxon>
        <taxon>Muridae</taxon>
        <taxon>Murinae</taxon>
        <taxon>Rattus</taxon>
    </lineage>
</organism>
<dbReference type="RGD" id="1307072">
    <property type="gene designation" value="Ndufb4"/>
</dbReference>
<keyword evidence="18" id="KW-1185">Reference proteome</keyword>
<keyword evidence="11 16" id="KW-1133">Transmembrane helix</keyword>
<dbReference type="AGR" id="RGD:1307072"/>
<reference evidence="17" key="2">
    <citation type="submission" date="2025-08" db="UniProtKB">
        <authorList>
            <consortium name="Ensembl"/>
        </authorList>
    </citation>
    <scope>IDENTIFICATION</scope>
    <source>
        <strain evidence="17">Brown Norway</strain>
    </source>
</reference>
<protein>
    <recommendedName>
        <fullName evidence="5">NADH dehydrogenase [ubiquinone] 1 beta subcomplex subunit 4</fullName>
    </recommendedName>
    <alternativeName>
        <fullName evidence="14">Complex I-B15</fullName>
    </alternativeName>
    <alternativeName>
        <fullName evidence="15">NADH-ubiquinone oxidoreductase B15 subunit</fullName>
    </alternativeName>
</protein>
<evidence type="ECO:0000256" key="4">
    <source>
        <dbReference type="ARBA" id="ARBA00011533"/>
    </source>
</evidence>
<proteinExistence type="evidence at protein level"/>
<dbReference type="GO" id="GO:0045271">
    <property type="term" value="C:respiratory chain complex I"/>
    <property type="evidence" value="ECO:0000266"/>
    <property type="project" value="RGD"/>
</dbReference>
<evidence type="ECO:0000256" key="14">
    <source>
        <dbReference type="ARBA" id="ARBA00030212"/>
    </source>
</evidence>
<evidence type="ECO:0000256" key="6">
    <source>
        <dbReference type="ARBA" id="ARBA00022448"/>
    </source>
</evidence>
<evidence type="ECO:0000256" key="2">
    <source>
        <dbReference type="ARBA" id="ARBA00004298"/>
    </source>
</evidence>
<gene>
    <name evidence="17 19" type="primary">Ndufb4</name>
</gene>
<evidence type="ECO:0000313" key="18">
    <source>
        <dbReference type="Proteomes" id="UP000002494"/>
    </source>
</evidence>
<keyword evidence="6" id="KW-0813">Transport</keyword>
<dbReference type="OrthoDB" id="5818798at2759"/>
<dbReference type="GO" id="GO:0005654">
    <property type="term" value="C:nucleoplasm"/>
    <property type="evidence" value="ECO:0000266"/>
    <property type="project" value="RGD"/>
</dbReference>
<dbReference type="GeneTree" id="ENSGT00390000007133"/>
<dbReference type="Proteomes" id="UP000002494">
    <property type="component" value="Chromosome 11"/>
</dbReference>
<evidence type="ECO:0000256" key="10">
    <source>
        <dbReference type="ARBA" id="ARBA00022982"/>
    </source>
</evidence>
<dbReference type="PANTHER" id="PTHR15469">
    <property type="entry name" value="NADH-UBIQUINONE OXIDOREDUCTASE B15 SUBUNIT"/>
    <property type="match status" value="1"/>
</dbReference>
<dbReference type="GO" id="GO:0005739">
    <property type="term" value="C:mitochondrion"/>
    <property type="evidence" value="ECO:0000266"/>
    <property type="project" value="RGD"/>
</dbReference>
<keyword evidence="12" id="KW-0496">Mitochondrion</keyword>
<evidence type="ECO:0000256" key="7">
    <source>
        <dbReference type="ARBA" id="ARBA00022660"/>
    </source>
</evidence>
<reference evidence="17" key="3">
    <citation type="submission" date="2025-09" db="UniProtKB">
        <authorList>
            <consortium name="Ensembl"/>
        </authorList>
    </citation>
    <scope>IDENTIFICATION</scope>
    <source>
        <strain evidence="17">Brown Norway</strain>
    </source>
</reference>
<evidence type="ECO:0000256" key="5">
    <source>
        <dbReference type="ARBA" id="ARBA00018681"/>
    </source>
</evidence>
<keyword evidence="13 16" id="KW-0472">Membrane</keyword>
<evidence type="ECO:0000256" key="11">
    <source>
        <dbReference type="ARBA" id="ARBA00022989"/>
    </source>
</evidence>
<evidence type="ECO:0000256" key="3">
    <source>
        <dbReference type="ARBA" id="ARBA00007260"/>
    </source>
</evidence>
<feature type="transmembrane region" description="Helical" evidence="16">
    <location>
        <begin position="87"/>
        <end position="105"/>
    </location>
</feature>
<evidence type="ECO:0007829" key="20">
    <source>
        <dbReference type="PeptideAtlas" id="A0A8I5ZPY8"/>
    </source>
</evidence>
<dbReference type="FunCoup" id="A0A8I5ZPY8">
    <property type="interactions" value="1435"/>
</dbReference>
<accession>A0A8I5ZPY8</accession>
<comment type="subunit">
    <text evidence="4">Complex I is composed of 45 different subunits.</text>
</comment>
<evidence type="ECO:0000256" key="1">
    <source>
        <dbReference type="ARBA" id="ARBA00003195"/>
    </source>
</evidence>
<keyword evidence="9" id="KW-0999">Mitochondrion inner membrane</keyword>
<dbReference type="InterPro" id="IPR009866">
    <property type="entry name" value="NADH_UbQ_OxRdtase_NDUFB4_su"/>
</dbReference>
<evidence type="ECO:0000256" key="8">
    <source>
        <dbReference type="ARBA" id="ARBA00022692"/>
    </source>
</evidence>
<sequence length="163" mass="18508">MSFSKYKPAPLAALPNTLDPAEYDVSPETRKAQVERMSIRARLKREYLLQYNDPKRQTHIEDPALIRWTYARSANVYPNFRPTPKNSLLGAVAGLGPLIFWYYVIKTDRVSNRARCLAGLRGPSWVPPAVPCGDLSLCLPENSPFPLCLVSIPFWKELEFSLI</sequence>
<dbReference type="PANTHER" id="PTHR15469:SF0">
    <property type="entry name" value="NADH DEHYDROGENASE [UBIQUINONE] 1 BETA SUBCOMPLEX SUBUNIT 4"/>
    <property type="match status" value="1"/>
</dbReference>
<keyword evidence="10" id="KW-0249">Electron transport</keyword>
<evidence type="ECO:0000256" key="9">
    <source>
        <dbReference type="ARBA" id="ARBA00022792"/>
    </source>
</evidence>